<keyword evidence="3" id="KW-1185">Reference proteome</keyword>
<reference evidence="2 3" key="1">
    <citation type="journal article" date="2015" name="Genome Biol.">
        <title>Comparative genomics of Steinernema reveals deeply conserved gene regulatory networks.</title>
        <authorList>
            <person name="Dillman A.R."/>
            <person name="Macchietto M."/>
            <person name="Porter C.F."/>
            <person name="Rogers A."/>
            <person name="Williams B."/>
            <person name="Antoshechkin I."/>
            <person name="Lee M.M."/>
            <person name="Goodwin Z."/>
            <person name="Lu X."/>
            <person name="Lewis E.E."/>
            <person name="Goodrich-Blair H."/>
            <person name="Stock S.P."/>
            <person name="Adams B.J."/>
            <person name="Sternberg P.W."/>
            <person name="Mortazavi A."/>
        </authorList>
    </citation>
    <scope>NUCLEOTIDE SEQUENCE [LARGE SCALE GENOMIC DNA]</scope>
    <source>
        <strain evidence="2 3">ALL</strain>
    </source>
</reference>
<evidence type="ECO:0000256" key="1">
    <source>
        <dbReference type="SAM" id="MobiDB-lite"/>
    </source>
</evidence>
<organism evidence="2 3">
    <name type="scientific">Steinernema carpocapsae</name>
    <name type="common">Entomopathogenic nematode</name>
    <dbReference type="NCBI Taxonomy" id="34508"/>
    <lineage>
        <taxon>Eukaryota</taxon>
        <taxon>Metazoa</taxon>
        <taxon>Ecdysozoa</taxon>
        <taxon>Nematoda</taxon>
        <taxon>Chromadorea</taxon>
        <taxon>Rhabditida</taxon>
        <taxon>Tylenchina</taxon>
        <taxon>Panagrolaimomorpha</taxon>
        <taxon>Strongyloidoidea</taxon>
        <taxon>Steinernematidae</taxon>
        <taxon>Steinernema</taxon>
    </lineage>
</organism>
<evidence type="ECO:0000313" key="2">
    <source>
        <dbReference type="EMBL" id="TKR64322.1"/>
    </source>
</evidence>
<protein>
    <submittedName>
        <fullName evidence="2">Uncharacterized protein</fullName>
    </submittedName>
</protein>
<dbReference type="Proteomes" id="UP000298663">
    <property type="component" value="Unassembled WGS sequence"/>
</dbReference>
<dbReference type="AlphaFoldDB" id="A0A4U5M685"/>
<name>A0A4U5M685_STECR</name>
<feature type="compositionally biased region" description="Low complexity" evidence="1">
    <location>
        <begin position="76"/>
        <end position="99"/>
    </location>
</feature>
<accession>A0A4U5M685</accession>
<reference evidence="2 3" key="2">
    <citation type="journal article" date="2019" name="G3 (Bethesda)">
        <title>Hybrid Assembly of the Genome of the Entomopathogenic Nematode Steinernema carpocapsae Identifies the X-Chromosome.</title>
        <authorList>
            <person name="Serra L."/>
            <person name="Macchietto M."/>
            <person name="Macias-Munoz A."/>
            <person name="McGill C.J."/>
            <person name="Rodriguez I.M."/>
            <person name="Rodriguez B."/>
            <person name="Murad R."/>
            <person name="Mortazavi A."/>
        </authorList>
    </citation>
    <scope>NUCLEOTIDE SEQUENCE [LARGE SCALE GENOMIC DNA]</scope>
    <source>
        <strain evidence="2 3">ALL</strain>
    </source>
</reference>
<gene>
    <name evidence="2" type="ORF">L596_024881</name>
</gene>
<comment type="caution">
    <text evidence="2">The sequence shown here is derived from an EMBL/GenBank/DDBJ whole genome shotgun (WGS) entry which is preliminary data.</text>
</comment>
<feature type="region of interest" description="Disordered" evidence="1">
    <location>
        <begin position="75"/>
        <end position="126"/>
    </location>
</feature>
<sequence length="147" mass="15881">MEGILAASSGWPTDRRRGAAEWLRRQRFRLTISTACLLLHMLLCRWILKNLKPWETDATSAARLATSRASARRAAEAAAETARATTAASRATCPATAPTEDPAEEIAPATTADSRDTSPAIAPLPASEERDVRRIVSSLLVLSCCYT</sequence>
<proteinExistence type="predicted"/>
<dbReference type="EMBL" id="AZBU02000009">
    <property type="protein sequence ID" value="TKR64322.1"/>
    <property type="molecule type" value="Genomic_DNA"/>
</dbReference>
<evidence type="ECO:0000313" key="3">
    <source>
        <dbReference type="Proteomes" id="UP000298663"/>
    </source>
</evidence>